<organism evidence="2 3">
    <name type="scientific">Miscanthus lutarioriparius</name>
    <dbReference type="NCBI Taxonomy" id="422564"/>
    <lineage>
        <taxon>Eukaryota</taxon>
        <taxon>Viridiplantae</taxon>
        <taxon>Streptophyta</taxon>
        <taxon>Embryophyta</taxon>
        <taxon>Tracheophyta</taxon>
        <taxon>Spermatophyta</taxon>
        <taxon>Magnoliopsida</taxon>
        <taxon>Liliopsida</taxon>
        <taxon>Poales</taxon>
        <taxon>Poaceae</taxon>
        <taxon>PACMAD clade</taxon>
        <taxon>Panicoideae</taxon>
        <taxon>Andropogonodae</taxon>
        <taxon>Andropogoneae</taxon>
        <taxon>Saccharinae</taxon>
        <taxon>Miscanthus</taxon>
    </lineage>
</organism>
<comment type="caution">
    <text evidence="2">The sequence shown here is derived from an EMBL/GenBank/DDBJ whole genome shotgun (WGS) entry which is preliminary data.</text>
</comment>
<dbReference type="AlphaFoldDB" id="A0A811P2M9"/>
<evidence type="ECO:0000313" key="2">
    <source>
        <dbReference type="EMBL" id="CAD6236273.1"/>
    </source>
</evidence>
<dbReference type="GO" id="GO:0031428">
    <property type="term" value="C:box C/D methylation guide snoRNP complex"/>
    <property type="evidence" value="ECO:0007669"/>
    <property type="project" value="InterPro"/>
</dbReference>
<evidence type="ECO:0000313" key="3">
    <source>
        <dbReference type="Proteomes" id="UP000604825"/>
    </source>
</evidence>
<dbReference type="EMBL" id="CAJGYO010000006">
    <property type="protein sequence ID" value="CAD6236273.1"/>
    <property type="molecule type" value="Genomic_DNA"/>
</dbReference>
<accession>A0A811P2M9</accession>
<sequence length="258" mass="29697">MDYSTAATPPRPAMENSRSSVPRRRRISNNELPLVHFDSYADLLETHGMTSLLFETPTGFAVFNFYAIGLYVPNAIEGINCLHNELVMEVMWGMKHLLHKLVPGEKSQLSMEDRLPMSQGLQILLRRYGFDVEPEMVNEQIVATARVLFKCDDVEKKEYQNLCLIRHYLKKCISCITRTRVMGYIVGMIRMFPEDVISKLLSDANKYDAKINKVACLRTYSQVASAHRVRAFKRNELDRLVKKAKKVYQAELVEDICL</sequence>
<keyword evidence="3" id="KW-1185">Reference proteome</keyword>
<reference evidence="2" key="1">
    <citation type="submission" date="2020-10" db="EMBL/GenBank/DDBJ databases">
        <authorList>
            <person name="Han B."/>
            <person name="Lu T."/>
            <person name="Zhao Q."/>
            <person name="Huang X."/>
            <person name="Zhao Y."/>
        </authorList>
    </citation>
    <scope>NUCLEOTIDE SEQUENCE</scope>
</reference>
<dbReference type="PANTHER" id="PTHR10894">
    <property type="entry name" value="NUCLEOLAR PROTEIN 5 NUCLEOLAR PROTEIN NOP5 NOP58"/>
    <property type="match status" value="1"/>
</dbReference>
<dbReference type="GO" id="GO:0032040">
    <property type="term" value="C:small-subunit processome"/>
    <property type="evidence" value="ECO:0007669"/>
    <property type="project" value="InterPro"/>
</dbReference>
<proteinExistence type="predicted"/>
<dbReference type="PANTHER" id="PTHR10894:SF14">
    <property type="entry name" value="EXPRESSED PROTEIN"/>
    <property type="match status" value="1"/>
</dbReference>
<dbReference type="Proteomes" id="UP000604825">
    <property type="component" value="Unassembled WGS sequence"/>
</dbReference>
<protein>
    <submittedName>
        <fullName evidence="2">Uncharacterized protein</fullName>
    </submittedName>
</protein>
<feature type="region of interest" description="Disordered" evidence="1">
    <location>
        <begin position="1"/>
        <end position="25"/>
    </location>
</feature>
<evidence type="ECO:0000256" key="1">
    <source>
        <dbReference type="SAM" id="MobiDB-lite"/>
    </source>
</evidence>
<dbReference type="OrthoDB" id="593392at2759"/>
<gene>
    <name evidence="2" type="ORF">NCGR_LOCUS24234</name>
</gene>
<name>A0A811P2M9_9POAL</name>
<dbReference type="InterPro" id="IPR045056">
    <property type="entry name" value="Nop56/Nop58"/>
</dbReference>
<dbReference type="GO" id="GO:0030515">
    <property type="term" value="F:snoRNA binding"/>
    <property type="evidence" value="ECO:0007669"/>
    <property type="project" value="InterPro"/>
</dbReference>